<evidence type="ECO:0000256" key="3">
    <source>
        <dbReference type="ARBA" id="ARBA00022692"/>
    </source>
</evidence>
<evidence type="ECO:0000256" key="5">
    <source>
        <dbReference type="ARBA" id="ARBA00023136"/>
    </source>
</evidence>
<dbReference type="PANTHER" id="PTHR22950:SF479">
    <property type="entry name" value="AMINO ACID TRANSPORTER (EUROFUNG)-RELATED"/>
    <property type="match status" value="1"/>
</dbReference>
<feature type="region of interest" description="Disordered" evidence="6">
    <location>
        <begin position="1"/>
        <end position="43"/>
    </location>
</feature>
<dbReference type="GO" id="GO:0015179">
    <property type="term" value="F:L-amino acid transmembrane transporter activity"/>
    <property type="evidence" value="ECO:0007669"/>
    <property type="project" value="TreeGrafter"/>
</dbReference>
<dbReference type="AlphaFoldDB" id="A0A9P9D4M8"/>
<reference evidence="9" key="1">
    <citation type="journal article" date="2021" name="Nat. Commun.">
        <title>Genetic determinants of endophytism in the Arabidopsis root mycobiome.</title>
        <authorList>
            <person name="Mesny F."/>
            <person name="Miyauchi S."/>
            <person name="Thiergart T."/>
            <person name="Pickel B."/>
            <person name="Atanasova L."/>
            <person name="Karlsson M."/>
            <person name="Huettel B."/>
            <person name="Barry K.W."/>
            <person name="Haridas S."/>
            <person name="Chen C."/>
            <person name="Bauer D."/>
            <person name="Andreopoulos W."/>
            <person name="Pangilinan J."/>
            <person name="LaButti K."/>
            <person name="Riley R."/>
            <person name="Lipzen A."/>
            <person name="Clum A."/>
            <person name="Drula E."/>
            <person name="Henrissat B."/>
            <person name="Kohler A."/>
            <person name="Grigoriev I.V."/>
            <person name="Martin F.M."/>
            <person name="Hacquard S."/>
        </authorList>
    </citation>
    <scope>NUCLEOTIDE SEQUENCE</scope>
    <source>
        <strain evidence="9">MPI-CAGE-AT-0147</strain>
    </source>
</reference>
<feature type="transmembrane region" description="Helical" evidence="7">
    <location>
        <begin position="138"/>
        <end position="164"/>
    </location>
</feature>
<feature type="transmembrane region" description="Helical" evidence="7">
    <location>
        <begin position="396"/>
        <end position="420"/>
    </location>
</feature>
<feature type="transmembrane region" description="Helical" evidence="7">
    <location>
        <begin position="281"/>
        <end position="304"/>
    </location>
</feature>
<feature type="transmembrane region" description="Helical" evidence="7">
    <location>
        <begin position="197"/>
        <end position="222"/>
    </location>
</feature>
<dbReference type="EMBL" id="JAGMUV010000034">
    <property type="protein sequence ID" value="KAH7113520.1"/>
    <property type="molecule type" value="Genomic_DNA"/>
</dbReference>
<proteinExistence type="inferred from homology"/>
<dbReference type="PANTHER" id="PTHR22950">
    <property type="entry name" value="AMINO ACID TRANSPORTER"/>
    <property type="match status" value="1"/>
</dbReference>
<feature type="transmembrane region" description="Helical" evidence="7">
    <location>
        <begin position="92"/>
        <end position="117"/>
    </location>
</feature>
<evidence type="ECO:0000256" key="2">
    <source>
        <dbReference type="ARBA" id="ARBA00008066"/>
    </source>
</evidence>
<accession>A0A9P9D4M8</accession>
<keyword evidence="4 7" id="KW-1133">Transmembrane helix</keyword>
<keyword evidence="10" id="KW-1185">Reference proteome</keyword>
<protein>
    <submittedName>
        <fullName evidence="9">Transmembrane amino acid transporter protein-domain-containing protein</fullName>
    </submittedName>
</protein>
<keyword evidence="5 7" id="KW-0472">Membrane</keyword>
<feature type="domain" description="Amino acid transporter transmembrane" evidence="8">
    <location>
        <begin position="63"/>
        <end position="457"/>
    </location>
</feature>
<dbReference type="Gene3D" id="1.20.1740.10">
    <property type="entry name" value="Amino acid/polyamine transporter I"/>
    <property type="match status" value="1"/>
</dbReference>
<evidence type="ECO:0000256" key="1">
    <source>
        <dbReference type="ARBA" id="ARBA00004141"/>
    </source>
</evidence>
<comment type="caution">
    <text evidence="9">The sequence shown here is derived from an EMBL/GenBank/DDBJ whole genome shotgun (WGS) entry which is preliminary data.</text>
</comment>
<dbReference type="OrthoDB" id="5065238at2759"/>
<sequence length="469" mass="50633">MAVCTQEVKNNVRESGLTDSRRQTGSAEKLGDGAAQGSSTMSVSSLPDNGFGGADGQNFRTMGRWDTVSLLMTNQVGLGVLSLPSVLKVLGIVPGVLAIIGIGCLSWYTAFELVQFYGHHQHVLNIADMARVVGGRKFAIVAGIGFLIQTIMTATSVVVALSVAGDVLSSHSVSTIVFMAIGCLCCWLLCVPRTAKFVSWTGIPCCISIITATLLVIIGLILENPTDAPDPWKKNLVIFAKPTFRDGLNACLKICYAYSSNINFVSYMPEMIDPMRDSNFALVWLEIASISFYTMAAVAVYCLAGEYTVSPALGSASSRIAQIAYGIVLPSILSKGLSFGHAGIKYLYVQIMTYFKITHEMTAPTTRSWSIWMTIVTGFWVVCFVLSMAIPDFDSILSITSATTIAWFTFGFSAILWFHLNWSIKTSSGQNTFLASVNACLIIISLFMNGGGLWSSISELIDATTERSK</sequence>
<feature type="transmembrane region" description="Helical" evidence="7">
    <location>
        <begin position="432"/>
        <end position="454"/>
    </location>
</feature>
<dbReference type="Proteomes" id="UP000738349">
    <property type="component" value="Unassembled WGS sequence"/>
</dbReference>
<comment type="subcellular location">
    <subcellularLocation>
        <location evidence="1">Membrane</location>
        <topology evidence="1">Multi-pass membrane protein</topology>
    </subcellularLocation>
</comment>
<feature type="transmembrane region" description="Helical" evidence="7">
    <location>
        <begin position="170"/>
        <end position="190"/>
    </location>
</feature>
<comment type="similarity">
    <text evidence="2">Belongs to the amino acid/polyamine transporter 2 family.</text>
</comment>
<evidence type="ECO:0000313" key="10">
    <source>
        <dbReference type="Proteomes" id="UP000738349"/>
    </source>
</evidence>
<evidence type="ECO:0000256" key="6">
    <source>
        <dbReference type="SAM" id="MobiDB-lite"/>
    </source>
</evidence>
<name>A0A9P9D4M8_9HYPO</name>
<keyword evidence="3 7" id="KW-0812">Transmembrane</keyword>
<evidence type="ECO:0000259" key="8">
    <source>
        <dbReference type="Pfam" id="PF01490"/>
    </source>
</evidence>
<organism evidence="9 10">
    <name type="scientific">Dactylonectria macrodidyma</name>
    <dbReference type="NCBI Taxonomy" id="307937"/>
    <lineage>
        <taxon>Eukaryota</taxon>
        <taxon>Fungi</taxon>
        <taxon>Dikarya</taxon>
        <taxon>Ascomycota</taxon>
        <taxon>Pezizomycotina</taxon>
        <taxon>Sordariomycetes</taxon>
        <taxon>Hypocreomycetidae</taxon>
        <taxon>Hypocreales</taxon>
        <taxon>Nectriaceae</taxon>
        <taxon>Dactylonectria</taxon>
    </lineage>
</organism>
<dbReference type="InterPro" id="IPR013057">
    <property type="entry name" value="AA_transpt_TM"/>
</dbReference>
<evidence type="ECO:0000256" key="4">
    <source>
        <dbReference type="ARBA" id="ARBA00022989"/>
    </source>
</evidence>
<dbReference type="GO" id="GO:0016020">
    <property type="term" value="C:membrane"/>
    <property type="evidence" value="ECO:0007669"/>
    <property type="project" value="UniProtKB-SubCell"/>
</dbReference>
<dbReference type="Pfam" id="PF01490">
    <property type="entry name" value="Aa_trans"/>
    <property type="match status" value="1"/>
</dbReference>
<evidence type="ECO:0000313" key="9">
    <source>
        <dbReference type="EMBL" id="KAH7113520.1"/>
    </source>
</evidence>
<gene>
    <name evidence="9" type="ORF">EDB81DRAFT_767964</name>
</gene>
<feature type="transmembrane region" description="Helical" evidence="7">
    <location>
        <begin position="369"/>
        <end position="390"/>
    </location>
</feature>
<evidence type="ECO:0000256" key="7">
    <source>
        <dbReference type="SAM" id="Phobius"/>
    </source>
</evidence>